<evidence type="ECO:0000313" key="3">
    <source>
        <dbReference type="Proteomes" id="UP000284163"/>
    </source>
</evidence>
<gene>
    <name evidence="2" type="ORF">DXA22_08990</name>
</gene>
<accession>A0A413KB13</accession>
<dbReference type="EMBL" id="QSDK01000018">
    <property type="protein sequence ID" value="RGY75323.1"/>
    <property type="molecule type" value="Genomic_DNA"/>
</dbReference>
<dbReference type="AlphaFoldDB" id="A0A413KB13"/>
<keyword evidence="1" id="KW-0732">Signal</keyword>
<feature type="chain" id="PRO_5039028297" evidence="1">
    <location>
        <begin position="20"/>
        <end position="113"/>
    </location>
</feature>
<comment type="caution">
    <text evidence="2">The sequence shown here is derived from an EMBL/GenBank/DDBJ whole genome shotgun (WGS) entry which is preliminary data.</text>
</comment>
<protein>
    <submittedName>
        <fullName evidence="2">Uncharacterized protein</fullName>
    </submittedName>
</protein>
<name>A0A413KB13_BIFPS</name>
<sequence>MNKVRNVFLIAVIVAAVCAGGRLEAVDQAQALGSASAETVESWNAWRRDNPGSVASAFPWADIPACFVEDGSVSVDGGSAYQHVCKWDASTAGNGDGTSYVLVDGVSVVQWHA</sequence>
<proteinExistence type="predicted"/>
<reference evidence="2 3" key="1">
    <citation type="submission" date="2018-08" db="EMBL/GenBank/DDBJ databases">
        <title>A genome reference for cultivated species of the human gut microbiota.</title>
        <authorList>
            <person name="Zou Y."/>
            <person name="Xue W."/>
            <person name="Luo G."/>
        </authorList>
    </citation>
    <scope>NUCLEOTIDE SEQUENCE [LARGE SCALE GENOMIC DNA]</scope>
    <source>
        <strain evidence="2 3">CF01-1</strain>
    </source>
</reference>
<evidence type="ECO:0000313" key="2">
    <source>
        <dbReference type="EMBL" id="RGY75323.1"/>
    </source>
</evidence>
<evidence type="ECO:0000256" key="1">
    <source>
        <dbReference type="SAM" id="SignalP"/>
    </source>
</evidence>
<feature type="signal peptide" evidence="1">
    <location>
        <begin position="1"/>
        <end position="19"/>
    </location>
</feature>
<organism evidence="2 3">
    <name type="scientific">Bifidobacterium pseudocatenulatum</name>
    <dbReference type="NCBI Taxonomy" id="28026"/>
    <lineage>
        <taxon>Bacteria</taxon>
        <taxon>Bacillati</taxon>
        <taxon>Actinomycetota</taxon>
        <taxon>Actinomycetes</taxon>
        <taxon>Bifidobacteriales</taxon>
        <taxon>Bifidobacteriaceae</taxon>
        <taxon>Bifidobacterium</taxon>
    </lineage>
</organism>
<dbReference type="Proteomes" id="UP000284163">
    <property type="component" value="Unassembled WGS sequence"/>
</dbReference>